<organism evidence="2 3">
    <name type="scientific">Necator americanus</name>
    <name type="common">Human hookworm</name>
    <dbReference type="NCBI Taxonomy" id="51031"/>
    <lineage>
        <taxon>Eukaryota</taxon>
        <taxon>Metazoa</taxon>
        <taxon>Ecdysozoa</taxon>
        <taxon>Nematoda</taxon>
        <taxon>Chromadorea</taxon>
        <taxon>Rhabditida</taxon>
        <taxon>Rhabditina</taxon>
        <taxon>Rhabditomorpha</taxon>
        <taxon>Strongyloidea</taxon>
        <taxon>Ancylostomatidae</taxon>
        <taxon>Bunostominae</taxon>
        <taxon>Necator</taxon>
    </lineage>
</organism>
<proteinExistence type="predicted"/>
<dbReference type="EMBL" id="JAVFWL010000002">
    <property type="protein sequence ID" value="KAK6735637.1"/>
    <property type="molecule type" value="Genomic_DNA"/>
</dbReference>
<evidence type="ECO:0000313" key="3">
    <source>
        <dbReference type="Proteomes" id="UP001303046"/>
    </source>
</evidence>
<keyword evidence="1" id="KW-0812">Transmembrane</keyword>
<protein>
    <recommendedName>
        <fullName evidence="4">LITAF domain-containing protein</fullName>
    </recommendedName>
</protein>
<name>A0ABR1CAX7_NECAM</name>
<feature type="transmembrane region" description="Helical" evidence="1">
    <location>
        <begin position="38"/>
        <end position="61"/>
    </location>
</feature>
<keyword evidence="1" id="KW-1133">Transmembrane helix</keyword>
<keyword evidence="3" id="KW-1185">Reference proteome</keyword>
<accession>A0ABR1CAX7</accession>
<sequence length="113" mass="13222">MTVLGIDAKNPTNETNRKQFMLCSECHQKAVEKRLNRLGLLCCIGAWWICFLGIYFCLALRGDFCNNCYKEKFLMKAHETRRLQLYMDDHSLCEAPTGTIQKVQKRLYIIQPK</sequence>
<evidence type="ECO:0008006" key="4">
    <source>
        <dbReference type="Google" id="ProtNLM"/>
    </source>
</evidence>
<evidence type="ECO:0000313" key="2">
    <source>
        <dbReference type="EMBL" id="KAK6735637.1"/>
    </source>
</evidence>
<gene>
    <name evidence="2" type="primary">Necator_chrII.g6492</name>
    <name evidence="2" type="ORF">RB195_018699</name>
</gene>
<dbReference type="Proteomes" id="UP001303046">
    <property type="component" value="Unassembled WGS sequence"/>
</dbReference>
<reference evidence="2 3" key="1">
    <citation type="submission" date="2023-08" db="EMBL/GenBank/DDBJ databases">
        <title>A Necator americanus chromosomal reference genome.</title>
        <authorList>
            <person name="Ilik V."/>
            <person name="Petrzelkova K.J."/>
            <person name="Pardy F."/>
            <person name="Fuh T."/>
            <person name="Niatou-Singa F.S."/>
            <person name="Gouil Q."/>
            <person name="Baker L."/>
            <person name="Ritchie M.E."/>
            <person name="Jex A.R."/>
            <person name="Gazzola D."/>
            <person name="Li H."/>
            <person name="Toshio Fujiwara R."/>
            <person name="Zhan B."/>
            <person name="Aroian R.V."/>
            <person name="Pafco B."/>
            <person name="Schwarz E.M."/>
        </authorList>
    </citation>
    <scope>NUCLEOTIDE SEQUENCE [LARGE SCALE GENOMIC DNA]</scope>
    <source>
        <strain evidence="2 3">Aroian</strain>
        <tissue evidence="2">Whole animal</tissue>
    </source>
</reference>
<keyword evidence="1" id="KW-0472">Membrane</keyword>
<comment type="caution">
    <text evidence="2">The sequence shown here is derived from an EMBL/GenBank/DDBJ whole genome shotgun (WGS) entry which is preliminary data.</text>
</comment>
<evidence type="ECO:0000256" key="1">
    <source>
        <dbReference type="SAM" id="Phobius"/>
    </source>
</evidence>